<evidence type="ECO:0000256" key="1">
    <source>
        <dbReference type="ARBA" id="ARBA00004123"/>
    </source>
</evidence>
<dbReference type="InterPro" id="IPR007219">
    <property type="entry name" value="XnlR_reg_dom"/>
</dbReference>
<dbReference type="PANTHER" id="PTHR31001">
    <property type="entry name" value="UNCHARACTERIZED TRANSCRIPTIONAL REGULATORY PROTEIN"/>
    <property type="match status" value="1"/>
</dbReference>
<dbReference type="Pfam" id="PF04082">
    <property type="entry name" value="Fungal_trans"/>
    <property type="match status" value="1"/>
</dbReference>
<dbReference type="OrthoDB" id="424974at2759"/>
<dbReference type="AlphaFoldDB" id="A0A427XPJ8"/>
<dbReference type="CDD" id="cd12148">
    <property type="entry name" value="fungal_TF_MHR"/>
    <property type="match status" value="1"/>
</dbReference>
<dbReference type="Proteomes" id="UP000279259">
    <property type="component" value="Unassembled WGS sequence"/>
</dbReference>
<evidence type="ECO:0000256" key="3">
    <source>
        <dbReference type="SAM" id="MobiDB-lite"/>
    </source>
</evidence>
<reference evidence="5 6" key="1">
    <citation type="submission" date="2018-11" db="EMBL/GenBank/DDBJ databases">
        <title>Genome sequence of Saitozyma podzolica DSM 27192.</title>
        <authorList>
            <person name="Aliyu H."/>
            <person name="Gorte O."/>
            <person name="Ochsenreither K."/>
        </authorList>
    </citation>
    <scope>NUCLEOTIDE SEQUENCE [LARGE SCALE GENOMIC DNA]</scope>
    <source>
        <strain evidence="5 6">DSM 27192</strain>
    </source>
</reference>
<evidence type="ECO:0000259" key="4">
    <source>
        <dbReference type="Pfam" id="PF04082"/>
    </source>
</evidence>
<sequence>MPATQAEVRSSSAVLQLGETRELLGTVSDLLSQHGITIRPETLAQVEEALENRGSGAAPPIAALSASRVGGAESPNEESFGTLVLSQSGRSTYLGPTAGPEWLRNQEATAAGPSLPSRPASPGRGTEGLDHARMLLESYYRYFAWNHDPAPRSTVVGILEEAYNPLAGSAVEAQKLALLFIVFALGALHNLELPANDPSAEEYLSLSQACLAMGDFMRFTTIAGVQALLETEIGRNGDSAWPLDGPANGQMGLHRDGAKWNLPAETVEERRRVFWETYTIDVFQELFQPPTHRYCFPHTGRWGFTRLPQREVRTCTAITGSLDIQPPSYDGVQKLFAKLTNFERNIPHHLKCRAALLATPSMYPSPDLAVIESPDVNKRDLRATFQQYTLALNISENVLFLQRPYYVRALHERPFDPTLSTYGESYLAVVERCSVMIVVVRDLNEFYPNVIARHWFYWYHLFTAAMCLGTLVLKNPLNPLAQFSLQQLSAAVQIYESLIKRHQSHAMAQNHDWLSRLLRRAAPGGNLLAASADPPSVRSADSATDFLLHQFWDPMVLSDVRADSATLGGAEWWNWETAFGGQVPLG</sequence>
<comment type="caution">
    <text evidence="5">The sequence shown here is derived from an EMBL/GenBank/DDBJ whole genome shotgun (WGS) entry which is preliminary data.</text>
</comment>
<name>A0A427XPJ8_9TREE</name>
<feature type="region of interest" description="Disordered" evidence="3">
    <location>
        <begin position="109"/>
        <end position="128"/>
    </location>
</feature>
<evidence type="ECO:0000313" key="6">
    <source>
        <dbReference type="Proteomes" id="UP000279259"/>
    </source>
</evidence>
<dbReference type="GO" id="GO:0006351">
    <property type="term" value="P:DNA-templated transcription"/>
    <property type="evidence" value="ECO:0007669"/>
    <property type="project" value="InterPro"/>
</dbReference>
<dbReference type="PANTHER" id="PTHR31001:SF56">
    <property type="entry name" value="ZN(2)-C6 FUNGAL-TYPE DOMAIN-CONTAINING PROTEIN"/>
    <property type="match status" value="1"/>
</dbReference>
<organism evidence="5 6">
    <name type="scientific">Saitozyma podzolica</name>
    <dbReference type="NCBI Taxonomy" id="1890683"/>
    <lineage>
        <taxon>Eukaryota</taxon>
        <taxon>Fungi</taxon>
        <taxon>Dikarya</taxon>
        <taxon>Basidiomycota</taxon>
        <taxon>Agaricomycotina</taxon>
        <taxon>Tremellomycetes</taxon>
        <taxon>Tremellales</taxon>
        <taxon>Trimorphomycetaceae</taxon>
        <taxon>Saitozyma</taxon>
    </lineage>
</organism>
<keyword evidence="2" id="KW-0539">Nucleus</keyword>
<dbReference type="STRING" id="1890683.A0A427XPJ8"/>
<evidence type="ECO:0000256" key="2">
    <source>
        <dbReference type="ARBA" id="ARBA00023242"/>
    </source>
</evidence>
<accession>A0A427XPJ8</accession>
<protein>
    <recommendedName>
        <fullName evidence="4">Xylanolytic transcriptional activator regulatory domain-containing protein</fullName>
    </recommendedName>
</protein>
<gene>
    <name evidence="5" type="ORF">EHS25_007086</name>
</gene>
<proteinExistence type="predicted"/>
<dbReference type="GO" id="GO:0003677">
    <property type="term" value="F:DNA binding"/>
    <property type="evidence" value="ECO:0007669"/>
    <property type="project" value="InterPro"/>
</dbReference>
<keyword evidence="6" id="KW-1185">Reference proteome</keyword>
<dbReference type="GO" id="GO:0008270">
    <property type="term" value="F:zinc ion binding"/>
    <property type="evidence" value="ECO:0007669"/>
    <property type="project" value="InterPro"/>
</dbReference>
<comment type="subcellular location">
    <subcellularLocation>
        <location evidence="1">Nucleus</location>
    </subcellularLocation>
</comment>
<dbReference type="InterPro" id="IPR050613">
    <property type="entry name" value="Sec_Metabolite_Reg"/>
</dbReference>
<dbReference type="GO" id="GO:0005634">
    <property type="term" value="C:nucleus"/>
    <property type="evidence" value="ECO:0007669"/>
    <property type="project" value="UniProtKB-SubCell"/>
</dbReference>
<feature type="domain" description="Xylanolytic transcriptional activator regulatory" evidence="4">
    <location>
        <begin position="250"/>
        <end position="283"/>
    </location>
</feature>
<evidence type="ECO:0000313" key="5">
    <source>
        <dbReference type="EMBL" id="RSH80750.1"/>
    </source>
</evidence>
<dbReference type="EMBL" id="RSCD01000033">
    <property type="protein sequence ID" value="RSH80750.1"/>
    <property type="molecule type" value="Genomic_DNA"/>
</dbReference>